<evidence type="ECO:0000313" key="4">
    <source>
        <dbReference type="Proteomes" id="UP001199816"/>
    </source>
</evidence>
<name>A0ABS8PSA4_9BACT</name>
<feature type="chain" id="PRO_5047409880" evidence="2">
    <location>
        <begin position="24"/>
        <end position="332"/>
    </location>
</feature>
<dbReference type="InterPro" id="IPR008969">
    <property type="entry name" value="CarboxyPept-like_regulatory"/>
</dbReference>
<evidence type="ECO:0000256" key="1">
    <source>
        <dbReference type="SAM" id="MobiDB-lite"/>
    </source>
</evidence>
<feature type="compositionally biased region" description="Basic and acidic residues" evidence="1">
    <location>
        <begin position="24"/>
        <end position="42"/>
    </location>
</feature>
<dbReference type="EMBL" id="JAJNEC010000005">
    <property type="protein sequence ID" value="MCD2423957.1"/>
    <property type="molecule type" value="Genomic_DNA"/>
</dbReference>
<evidence type="ECO:0000256" key="2">
    <source>
        <dbReference type="SAM" id="SignalP"/>
    </source>
</evidence>
<feature type="region of interest" description="Disordered" evidence="1">
    <location>
        <begin position="24"/>
        <end position="47"/>
    </location>
</feature>
<protein>
    <submittedName>
        <fullName evidence="3">Ig-like domain-containing protein</fullName>
    </submittedName>
</protein>
<dbReference type="PROSITE" id="PS51257">
    <property type="entry name" value="PROKAR_LIPOPROTEIN"/>
    <property type="match status" value="1"/>
</dbReference>
<reference evidence="3 4" key="1">
    <citation type="submission" date="2021-11" db="EMBL/GenBank/DDBJ databases">
        <title>Genomic of Niabella pedocola.</title>
        <authorList>
            <person name="Wu T."/>
        </authorList>
    </citation>
    <scope>NUCLEOTIDE SEQUENCE [LARGE SCALE GENOMIC DNA]</scope>
    <source>
        <strain evidence="3 4">JCM 31011</strain>
    </source>
</reference>
<dbReference type="SUPFAM" id="SSF49464">
    <property type="entry name" value="Carboxypeptidase regulatory domain-like"/>
    <property type="match status" value="1"/>
</dbReference>
<dbReference type="Proteomes" id="UP001199816">
    <property type="component" value="Unassembled WGS sequence"/>
</dbReference>
<organism evidence="3 4">
    <name type="scientific">Niabella pedocola</name>
    <dbReference type="NCBI Taxonomy" id="1752077"/>
    <lineage>
        <taxon>Bacteria</taxon>
        <taxon>Pseudomonadati</taxon>
        <taxon>Bacteroidota</taxon>
        <taxon>Chitinophagia</taxon>
        <taxon>Chitinophagales</taxon>
        <taxon>Chitinophagaceae</taxon>
        <taxon>Niabella</taxon>
    </lineage>
</organism>
<sequence length="332" mass="36322">MKKRTIAATLCLLALFFAGCSKKEGPSSDEDPGKPSPADEVRTPVPFQQLPASSREFTVAGTRTYVDLMGKQRSKLPAFRSLSVKQNTMRGYVKDIYGRPLKGADIGIRSSIIGGTYSSASGQTDANGYYEILLPVGTVAVWGAKYLMDYESGKAPVSLFPADSSLASFTSTNGAVKNFVLLPYGQGQPEQIIKGPYWPSSYMGGSIHLSYSLRTESLPLPGSFPVGSVILIKLTPLDLLHADEKISFNIRKVVESNELYINNIPLGRYKLELKLENGPDIRMAESINLKPDFGMQPKQASGSTQITFIPGDPEVMVWYGNWWIVPINIELP</sequence>
<proteinExistence type="predicted"/>
<dbReference type="Gene3D" id="2.60.40.1120">
    <property type="entry name" value="Carboxypeptidase-like, regulatory domain"/>
    <property type="match status" value="1"/>
</dbReference>
<comment type="caution">
    <text evidence="3">The sequence shown here is derived from an EMBL/GenBank/DDBJ whole genome shotgun (WGS) entry which is preliminary data.</text>
</comment>
<gene>
    <name evidence="3" type="ORF">LQ567_14360</name>
</gene>
<dbReference type="RefSeq" id="WP_231005214.1">
    <property type="nucleotide sequence ID" value="NZ_JAJNEC010000005.1"/>
</dbReference>
<evidence type="ECO:0000313" key="3">
    <source>
        <dbReference type="EMBL" id="MCD2423957.1"/>
    </source>
</evidence>
<keyword evidence="2" id="KW-0732">Signal</keyword>
<accession>A0ABS8PSA4</accession>
<keyword evidence="4" id="KW-1185">Reference proteome</keyword>
<feature type="signal peptide" evidence="2">
    <location>
        <begin position="1"/>
        <end position="23"/>
    </location>
</feature>